<dbReference type="InterPro" id="IPR025110">
    <property type="entry name" value="AMP-bd_C"/>
</dbReference>
<proteinExistence type="predicted"/>
<dbReference type="Proteomes" id="UP000075787">
    <property type="component" value="Unassembled WGS sequence"/>
</dbReference>
<evidence type="ECO:0000259" key="1">
    <source>
        <dbReference type="Pfam" id="PF00501"/>
    </source>
</evidence>
<sequence>MRPIDPFLRGLQLAPDAAAAIEVGSDDPPIDYRGLNARIEALAGWLAELPVDGAGQLRVAVYSPNAAMGFAAVLACMRAGVVWVPINARNALAENLFIMNQARVGVLAIADAFLPDLPEILDVAPGIGAVLLLGTGDPPEPPARPLQLARAAALIAAPPPPAPDPVHDPDRVSAILSTGGTTGRPKGVVWTDRMWEALTLSIWAHMPMPEGERPVHLVAAPMTHAAGVIALPLTAGGATTVILPKADPVVIMDAIERYRVTHLFLPPTVVYMILADRSTHGHDLSSLRYLIYSAAPMAPDKLAEAMALFGPVLVQGYGQAEIPLMGTFMSAAEHVAALDAGDHARLVSAGRPGIASQVSIRDPGGRELPRGETGEICFRGSLVTPGYDGRPELTAEHRFGDWHRTGDLGFMDAAGYVSIVDRARDMIITGGFNVYSAEVERAILADPAVRDCAVIGIPDPVWGEAVTAIVEPATPDAVDVQALTLRLRAELGGVKTPKHVEIWPELPRSPVGKVLKRKIRDRYWQGRERQI</sequence>
<organism evidence="3 4">
    <name type="scientific">Tistrella mobilis</name>
    <dbReference type="NCBI Taxonomy" id="171437"/>
    <lineage>
        <taxon>Bacteria</taxon>
        <taxon>Pseudomonadati</taxon>
        <taxon>Pseudomonadota</taxon>
        <taxon>Alphaproteobacteria</taxon>
        <taxon>Geminicoccales</taxon>
        <taxon>Geminicoccaceae</taxon>
        <taxon>Tistrella</taxon>
    </lineage>
</organism>
<dbReference type="GO" id="GO:0016877">
    <property type="term" value="F:ligase activity, forming carbon-sulfur bonds"/>
    <property type="evidence" value="ECO:0007669"/>
    <property type="project" value="UniProtKB-ARBA"/>
</dbReference>
<name>A0A162L9X9_9PROT</name>
<accession>A0A162L9X9</accession>
<evidence type="ECO:0000259" key="2">
    <source>
        <dbReference type="Pfam" id="PF13193"/>
    </source>
</evidence>
<comment type="caution">
    <text evidence="3">The sequence shown here is derived from an EMBL/GenBank/DDBJ whole genome shotgun (WGS) entry which is preliminary data.</text>
</comment>
<dbReference type="Gene3D" id="3.40.50.12780">
    <property type="entry name" value="N-terminal domain of ligase-like"/>
    <property type="match status" value="1"/>
</dbReference>
<reference evidence="3 4" key="1">
    <citation type="submission" date="2015-12" db="EMBL/GenBank/DDBJ databases">
        <title>Genome sequence of Tistrella mobilis MCCC 1A02139.</title>
        <authorList>
            <person name="Lu L."/>
            <person name="Lai Q."/>
            <person name="Shao Z."/>
            <person name="Qian P."/>
        </authorList>
    </citation>
    <scope>NUCLEOTIDE SEQUENCE [LARGE SCALE GENOMIC DNA]</scope>
    <source>
        <strain evidence="3 4">MCCC 1A02139</strain>
    </source>
</reference>
<dbReference type="PANTHER" id="PTHR43767">
    <property type="entry name" value="LONG-CHAIN-FATTY-ACID--COA LIGASE"/>
    <property type="match status" value="1"/>
</dbReference>
<evidence type="ECO:0000313" key="3">
    <source>
        <dbReference type="EMBL" id="KYO54040.1"/>
    </source>
</evidence>
<gene>
    <name evidence="3" type="ORF">AUP44_25835</name>
</gene>
<evidence type="ECO:0008006" key="5">
    <source>
        <dbReference type="Google" id="ProtNLM"/>
    </source>
</evidence>
<dbReference type="GeneID" id="97242365"/>
<feature type="domain" description="AMP-dependent synthetase/ligase" evidence="1">
    <location>
        <begin position="15"/>
        <end position="387"/>
    </location>
</feature>
<dbReference type="Pfam" id="PF00501">
    <property type="entry name" value="AMP-binding"/>
    <property type="match status" value="1"/>
</dbReference>
<dbReference type="InterPro" id="IPR042099">
    <property type="entry name" value="ANL_N_sf"/>
</dbReference>
<dbReference type="InterPro" id="IPR050237">
    <property type="entry name" value="ATP-dep_AMP-bd_enzyme"/>
</dbReference>
<dbReference type="AlphaFoldDB" id="A0A162L9X9"/>
<dbReference type="Pfam" id="PF13193">
    <property type="entry name" value="AMP-binding_C"/>
    <property type="match status" value="1"/>
</dbReference>
<dbReference type="Gene3D" id="3.30.300.30">
    <property type="match status" value="1"/>
</dbReference>
<dbReference type="PANTHER" id="PTHR43767:SF7">
    <property type="entry name" value="MEDIUM_LONG-CHAIN-FATTY-ACID--COA LIGASE FADD8"/>
    <property type="match status" value="1"/>
</dbReference>
<evidence type="ECO:0000313" key="4">
    <source>
        <dbReference type="Proteomes" id="UP000075787"/>
    </source>
</evidence>
<dbReference type="SUPFAM" id="SSF56801">
    <property type="entry name" value="Acetyl-CoA synthetase-like"/>
    <property type="match status" value="1"/>
</dbReference>
<feature type="domain" description="AMP-binding enzyme C-terminal" evidence="2">
    <location>
        <begin position="438"/>
        <end position="513"/>
    </location>
</feature>
<dbReference type="InterPro" id="IPR045851">
    <property type="entry name" value="AMP-bd_C_sf"/>
</dbReference>
<dbReference type="EMBL" id="LPZR01000098">
    <property type="protein sequence ID" value="KYO54040.1"/>
    <property type="molecule type" value="Genomic_DNA"/>
</dbReference>
<protein>
    <recommendedName>
        <fullName evidence="5">AMP-dependent synthetase and ligase</fullName>
    </recommendedName>
</protein>
<dbReference type="OrthoDB" id="9803968at2"/>
<dbReference type="InterPro" id="IPR000873">
    <property type="entry name" value="AMP-dep_synth/lig_dom"/>
</dbReference>
<dbReference type="RefSeq" id="WP_062763315.1">
    <property type="nucleotide sequence ID" value="NZ_CP121045.1"/>
</dbReference>